<keyword evidence="3" id="KW-1185">Reference proteome</keyword>
<dbReference type="GeneID" id="113689278"/>
<evidence type="ECO:0000256" key="1">
    <source>
        <dbReference type="SAM" id="Phobius"/>
    </source>
</evidence>
<evidence type="ECO:0000313" key="3">
    <source>
        <dbReference type="Proteomes" id="UP001652660"/>
    </source>
</evidence>
<proteinExistence type="predicted"/>
<dbReference type="Pfam" id="PF04083">
    <property type="entry name" value="Abhydro_lipase"/>
    <property type="match status" value="1"/>
</dbReference>
<feature type="transmembrane region" description="Helical" evidence="1">
    <location>
        <begin position="51"/>
        <end position="69"/>
    </location>
</feature>
<keyword evidence="1" id="KW-1133">Transmembrane helix</keyword>
<feature type="transmembrane region" description="Helical" evidence="1">
    <location>
        <begin position="240"/>
        <end position="258"/>
    </location>
</feature>
<evidence type="ECO:0000313" key="4">
    <source>
        <dbReference type="RefSeq" id="XP_071906079.1"/>
    </source>
</evidence>
<keyword evidence="1" id="KW-0472">Membrane</keyword>
<dbReference type="RefSeq" id="XP_071906079.1">
    <property type="nucleotide sequence ID" value="XM_072049978.1"/>
</dbReference>
<dbReference type="InterPro" id="IPR006693">
    <property type="entry name" value="AB_hydrolase_lipase"/>
</dbReference>
<dbReference type="InterPro" id="IPR029058">
    <property type="entry name" value="AB_hydrolase_fold"/>
</dbReference>
<dbReference type="PANTHER" id="PTHR11005">
    <property type="entry name" value="LYSOSOMAL ACID LIPASE-RELATED"/>
    <property type="match status" value="1"/>
</dbReference>
<keyword evidence="1" id="KW-0812">Transmembrane</keyword>
<evidence type="ECO:0000259" key="2">
    <source>
        <dbReference type="Pfam" id="PF04083"/>
    </source>
</evidence>
<feature type="domain" description="Partial AB-hydrolase lipase" evidence="2">
    <location>
        <begin position="268"/>
        <end position="325"/>
    </location>
</feature>
<dbReference type="SUPFAM" id="SSF53474">
    <property type="entry name" value="alpha/beta-Hydrolases"/>
    <property type="match status" value="1"/>
</dbReference>
<reference evidence="4" key="1">
    <citation type="submission" date="2025-08" db="UniProtKB">
        <authorList>
            <consortium name="RefSeq"/>
        </authorList>
    </citation>
    <scope>IDENTIFICATION</scope>
    <source>
        <tissue evidence="4">Leaves</tissue>
    </source>
</reference>
<protein>
    <submittedName>
        <fullName evidence="4">Triacylglycerol lipase 2</fullName>
    </submittedName>
</protein>
<feature type="transmembrane region" description="Helical" evidence="1">
    <location>
        <begin position="109"/>
        <end position="130"/>
    </location>
</feature>
<dbReference type="Gene3D" id="3.40.50.1820">
    <property type="entry name" value="alpha/beta hydrolase"/>
    <property type="match status" value="1"/>
</dbReference>
<organism evidence="3 4">
    <name type="scientific">Coffea arabica</name>
    <name type="common">Arabian coffee</name>
    <dbReference type="NCBI Taxonomy" id="13443"/>
    <lineage>
        <taxon>Eukaryota</taxon>
        <taxon>Viridiplantae</taxon>
        <taxon>Streptophyta</taxon>
        <taxon>Embryophyta</taxon>
        <taxon>Tracheophyta</taxon>
        <taxon>Spermatophyta</taxon>
        <taxon>Magnoliopsida</taxon>
        <taxon>eudicotyledons</taxon>
        <taxon>Gunneridae</taxon>
        <taxon>Pentapetalae</taxon>
        <taxon>asterids</taxon>
        <taxon>lamiids</taxon>
        <taxon>Gentianales</taxon>
        <taxon>Rubiaceae</taxon>
        <taxon>Ixoroideae</taxon>
        <taxon>Gardenieae complex</taxon>
        <taxon>Bertiereae - Coffeeae clade</taxon>
        <taxon>Coffeeae</taxon>
        <taxon>Coffea</taxon>
    </lineage>
</organism>
<dbReference type="Proteomes" id="UP001652660">
    <property type="component" value="Chromosome 5c"/>
</dbReference>
<sequence>MYRGMNRFRGSGSSVYRYLTMPQMRRKVSNSWSAMQDTYFSTKDIFEKHKVVFTMATSIASVATAWIGYSLRHFHETRVDQRLERIESAMKNKYEIGDPEFKKLVSSSVSIPACIATAGTTLFIGYGLGWRGGRWYALRKVRREQMKEQMKILGQVNSRQWPFKFLKAKLPLLARIRPRRWPVRILRRPRLAESAGKTSETHLIEAWSAFFVHIQIVAVIMPNLQPCNRGTKQFIMANNLSSRFFVILLFLLATLWSIDALDGICNLMVETRGYKCEEHEVITEDGYILNMQRIPFGLAGEAPRKRPPVLLQHGLLMDAITWLLSPPDQSLALILADSGFDVWLVSSRGTKYSLSHQTLSPDNAAYWDFTWDELAAYDLPASIQFVNDFTGQKLHYVGHSQGTLIALASFSKGQLVDKLRSAALLSPIGFLGEMTSPLARIGVESFISQALYWLGINEFNPRGDAVIQLLMNICKNPGVDCTHLLTSFTGANCCMNSSIIDVFLRHEPQPTSTKNMIHLSQMVKGGTIQMYDYGNEDENNKHYGQPTPPVYNMKNIPKDFPLFLSHGGADALSDVKDVQHLVDNLKDHDKDKIVVQYIENYAHADYVMGVNARETVYEPLMAFFRLY</sequence>
<gene>
    <name evidence="4" type="primary">LOC113689278</name>
</gene>
<accession>A0ABM4UFL7</accession>
<name>A0ABM4UFL7_COFAR</name>